<dbReference type="GO" id="GO:0047372">
    <property type="term" value="F:monoacylglycerol lipase activity"/>
    <property type="evidence" value="ECO:0007669"/>
    <property type="project" value="TreeGrafter"/>
</dbReference>
<dbReference type="EMBL" id="AP021875">
    <property type="protein sequence ID" value="BBO74741.1"/>
    <property type="molecule type" value="Genomic_DNA"/>
</dbReference>
<dbReference type="InterPro" id="IPR029058">
    <property type="entry name" value="AB_hydrolase_fold"/>
</dbReference>
<keyword evidence="3" id="KW-1185">Reference proteome</keyword>
<dbReference type="PANTHER" id="PTHR43798:SF33">
    <property type="entry name" value="HYDROLASE, PUTATIVE (AFU_ORTHOLOGUE AFUA_2G14860)-RELATED"/>
    <property type="match status" value="1"/>
</dbReference>
<dbReference type="OrthoDB" id="9799612at2"/>
<dbReference type="GO" id="GO:0016020">
    <property type="term" value="C:membrane"/>
    <property type="evidence" value="ECO:0007669"/>
    <property type="project" value="TreeGrafter"/>
</dbReference>
<evidence type="ECO:0000313" key="3">
    <source>
        <dbReference type="Proteomes" id="UP000427769"/>
    </source>
</evidence>
<dbReference type="InterPro" id="IPR050266">
    <property type="entry name" value="AB_hydrolase_sf"/>
</dbReference>
<dbReference type="AlphaFoldDB" id="A0A5K7Z542"/>
<dbReference type="InterPro" id="IPR000073">
    <property type="entry name" value="AB_hydrolase_1"/>
</dbReference>
<evidence type="ECO:0000313" key="2">
    <source>
        <dbReference type="EMBL" id="BBO74741.1"/>
    </source>
</evidence>
<sequence length="305" mass="35102">MKMIFSVFGLLLLALIGIYYLFNPETKDLNDVERKKLGGTYIRLSNGITHYKLEGPDNGELVVLVHGGTVPLWTWDKQIQPLKEQDYRILRYDMYGRGYSDRPNVVYDQQLYRAQLLELLDKLGLKKPFDLIGLSLGGGIATTFTAHHPERVRNLVLISPLINDFKVPFFVQIPIVREFITRLAGIKIITNRFISLFEGSPEAKKYLQLFTEQTTYKGFQRSLLSMLRNDAISGDYSPSYQSVGEQDRKVFLIWGNEDEEVTKTMIDRIKSLMPDLEFKPVEKAGHGVLFQKPYVINELITRCLK</sequence>
<dbReference type="Gene3D" id="3.40.50.1820">
    <property type="entry name" value="alpha/beta hydrolase"/>
    <property type="match status" value="1"/>
</dbReference>
<accession>A0A5K7Z542</accession>
<protein>
    <submittedName>
        <fullName evidence="2">Alpha/beta hydrolase</fullName>
    </submittedName>
</protein>
<dbReference type="PRINTS" id="PR00111">
    <property type="entry name" value="ABHYDROLASE"/>
</dbReference>
<dbReference type="RefSeq" id="WP_155303731.1">
    <property type="nucleotide sequence ID" value="NZ_AP021875.1"/>
</dbReference>
<keyword evidence="2" id="KW-0378">Hydrolase</keyword>
<dbReference type="PRINTS" id="PR00412">
    <property type="entry name" value="EPOXHYDRLASE"/>
</dbReference>
<evidence type="ECO:0000259" key="1">
    <source>
        <dbReference type="Pfam" id="PF00561"/>
    </source>
</evidence>
<dbReference type="Proteomes" id="UP000427769">
    <property type="component" value="Chromosome"/>
</dbReference>
<dbReference type="GO" id="GO:0046464">
    <property type="term" value="P:acylglycerol catabolic process"/>
    <property type="evidence" value="ECO:0007669"/>
    <property type="project" value="TreeGrafter"/>
</dbReference>
<dbReference type="SUPFAM" id="SSF53474">
    <property type="entry name" value="alpha/beta-Hydrolases"/>
    <property type="match status" value="1"/>
</dbReference>
<dbReference type="InterPro" id="IPR000639">
    <property type="entry name" value="Epox_hydrolase-like"/>
</dbReference>
<dbReference type="KEGG" id="dwd:DSCW_21580"/>
<proteinExistence type="predicted"/>
<dbReference type="Pfam" id="PF00561">
    <property type="entry name" value="Abhydrolase_1"/>
    <property type="match status" value="1"/>
</dbReference>
<organism evidence="2 3">
    <name type="scientific">Desulfosarcina widdelii</name>
    <dbReference type="NCBI Taxonomy" id="947919"/>
    <lineage>
        <taxon>Bacteria</taxon>
        <taxon>Pseudomonadati</taxon>
        <taxon>Thermodesulfobacteriota</taxon>
        <taxon>Desulfobacteria</taxon>
        <taxon>Desulfobacterales</taxon>
        <taxon>Desulfosarcinaceae</taxon>
        <taxon>Desulfosarcina</taxon>
    </lineage>
</organism>
<feature type="domain" description="AB hydrolase-1" evidence="1">
    <location>
        <begin position="61"/>
        <end position="167"/>
    </location>
</feature>
<dbReference type="PANTHER" id="PTHR43798">
    <property type="entry name" value="MONOACYLGLYCEROL LIPASE"/>
    <property type="match status" value="1"/>
</dbReference>
<reference evidence="2 3" key="1">
    <citation type="submission" date="2019-11" db="EMBL/GenBank/DDBJ databases">
        <title>Comparative genomics of hydrocarbon-degrading Desulfosarcina strains.</title>
        <authorList>
            <person name="Watanabe M."/>
            <person name="Kojima H."/>
            <person name="Fukui M."/>
        </authorList>
    </citation>
    <scope>NUCLEOTIDE SEQUENCE [LARGE SCALE GENOMIC DNA]</scope>
    <source>
        <strain evidence="2 3">PP31</strain>
    </source>
</reference>
<gene>
    <name evidence="2" type="ORF">DSCW_21580</name>
</gene>
<name>A0A5K7Z542_9BACT</name>